<dbReference type="InterPro" id="IPR007159">
    <property type="entry name" value="SpoVT-AbrB_dom"/>
</dbReference>
<proteinExistence type="predicted"/>
<dbReference type="GO" id="GO:0003677">
    <property type="term" value="F:DNA binding"/>
    <property type="evidence" value="ECO:0007669"/>
    <property type="project" value="InterPro"/>
</dbReference>
<evidence type="ECO:0000313" key="2">
    <source>
        <dbReference type="EMBL" id="OGY17318.1"/>
    </source>
</evidence>
<comment type="caution">
    <text evidence="2">The sequence shown here is derived from an EMBL/GenBank/DDBJ whole genome shotgun (WGS) entry which is preliminary data.</text>
</comment>
<evidence type="ECO:0000259" key="1">
    <source>
        <dbReference type="Pfam" id="PF04014"/>
    </source>
</evidence>
<sequence length="69" mass="7505">MGQKIIKAGNSAAVTVPSEFIRTVGAKIGDTVEVRTVPEKGQVIYTFSGVRQLAIQSTLLRRQQTTEKT</sequence>
<dbReference type="Pfam" id="PF04014">
    <property type="entry name" value="MazE_antitoxin"/>
    <property type="match status" value="1"/>
</dbReference>
<dbReference type="Gene3D" id="2.10.260.10">
    <property type="match status" value="1"/>
</dbReference>
<evidence type="ECO:0000313" key="3">
    <source>
        <dbReference type="Proteomes" id="UP000179069"/>
    </source>
</evidence>
<organism evidence="2 3">
    <name type="scientific">Candidatus Chisholmbacteria bacterium RIFCSPHIGHO2_01_FULL_49_18</name>
    <dbReference type="NCBI Taxonomy" id="1797590"/>
    <lineage>
        <taxon>Bacteria</taxon>
        <taxon>Candidatus Chisholmiibacteriota</taxon>
    </lineage>
</organism>
<dbReference type="InterPro" id="IPR037914">
    <property type="entry name" value="SpoVT-AbrB_sf"/>
</dbReference>
<reference evidence="2 3" key="1">
    <citation type="journal article" date="2016" name="Nat. Commun.">
        <title>Thousands of microbial genomes shed light on interconnected biogeochemical processes in an aquifer system.</title>
        <authorList>
            <person name="Anantharaman K."/>
            <person name="Brown C.T."/>
            <person name="Hug L.A."/>
            <person name="Sharon I."/>
            <person name="Castelle C.J."/>
            <person name="Probst A.J."/>
            <person name="Thomas B.C."/>
            <person name="Singh A."/>
            <person name="Wilkins M.J."/>
            <person name="Karaoz U."/>
            <person name="Brodie E.L."/>
            <person name="Williams K.H."/>
            <person name="Hubbard S.S."/>
            <person name="Banfield J.F."/>
        </authorList>
    </citation>
    <scope>NUCLEOTIDE SEQUENCE [LARGE SCALE GENOMIC DNA]</scope>
</reference>
<dbReference type="EMBL" id="MHCI01000003">
    <property type="protein sequence ID" value="OGY17318.1"/>
    <property type="molecule type" value="Genomic_DNA"/>
</dbReference>
<dbReference type="SUPFAM" id="SSF89447">
    <property type="entry name" value="AbrB/MazE/MraZ-like"/>
    <property type="match status" value="1"/>
</dbReference>
<dbReference type="AlphaFoldDB" id="A0A1G1VPI4"/>
<name>A0A1G1VPI4_9BACT</name>
<dbReference type="Proteomes" id="UP000179069">
    <property type="component" value="Unassembled WGS sequence"/>
</dbReference>
<accession>A0A1G1VPI4</accession>
<gene>
    <name evidence="2" type="ORF">A2785_00395</name>
</gene>
<feature type="domain" description="SpoVT-AbrB" evidence="1">
    <location>
        <begin position="6"/>
        <end position="41"/>
    </location>
</feature>
<protein>
    <recommendedName>
        <fullName evidence="1">SpoVT-AbrB domain-containing protein</fullName>
    </recommendedName>
</protein>